<comment type="caution">
    <text evidence="2">The sequence shown here is derived from an EMBL/GenBank/DDBJ whole genome shotgun (WGS) entry which is preliminary data.</text>
</comment>
<dbReference type="InterPro" id="IPR002347">
    <property type="entry name" value="SDR_fam"/>
</dbReference>
<dbReference type="PANTHER" id="PTHR43157">
    <property type="entry name" value="PHOSPHATIDYLINOSITOL-GLYCAN BIOSYNTHESIS CLASS F PROTEIN-RELATED"/>
    <property type="match status" value="1"/>
</dbReference>
<evidence type="ECO:0000313" key="2">
    <source>
        <dbReference type="EMBL" id="KAK6526438.1"/>
    </source>
</evidence>
<keyword evidence="3" id="KW-1185">Reference proteome</keyword>
<evidence type="ECO:0000256" key="1">
    <source>
        <dbReference type="ARBA" id="ARBA00023002"/>
    </source>
</evidence>
<evidence type="ECO:0008006" key="4">
    <source>
        <dbReference type="Google" id="ProtNLM"/>
    </source>
</evidence>
<sequence>MTSNASYTEKTSGAEVAQTFHDQVKGRNILITGVAPNGIGEGTLLALAAQSPNLITASGRSIEKITASINAAKAKYPDVNIKPLIMDLSSMASVRAAAAEFNATPEPLDIIINNAGVMTIPERTLSADGIEMQFATNHVGHFLFTNLVMGKIIAAAKNAPKGATRIINLTSYGHNANPIRFSDWNWEGADVPESEKGNAELLKTFFEPDGSFTKYTPFAAYGQSKTANVLFSLELDQLLLEKYGILSLAVHPGAIDSNLSRHLGEQGRTVIDEFAKFMYFKSLDEGSSTTLVAALDPKLNAWEKATGYYLADCQFLEPNPWAVDEGSAKKLWELTEKIVGEKFEY</sequence>
<keyword evidence="1" id="KW-0560">Oxidoreductase</keyword>
<dbReference type="SUPFAM" id="SSF51735">
    <property type="entry name" value="NAD(P)-binding Rossmann-fold domains"/>
    <property type="match status" value="1"/>
</dbReference>
<dbReference type="AlphaFoldDB" id="A0AAV9WUD8"/>
<dbReference type="EMBL" id="JAVHJO010000016">
    <property type="protein sequence ID" value="KAK6526438.1"/>
    <property type="molecule type" value="Genomic_DNA"/>
</dbReference>
<dbReference type="PANTHER" id="PTHR43157:SF31">
    <property type="entry name" value="PHOSPHATIDYLINOSITOL-GLYCAN BIOSYNTHESIS CLASS F PROTEIN"/>
    <property type="match status" value="1"/>
</dbReference>
<reference evidence="2 3" key="1">
    <citation type="submission" date="2019-10" db="EMBL/GenBank/DDBJ databases">
        <authorList>
            <person name="Palmer J.M."/>
        </authorList>
    </citation>
    <scope>NUCLEOTIDE SEQUENCE [LARGE SCALE GENOMIC DNA]</scope>
    <source>
        <strain evidence="2 3">TWF694</strain>
    </source>
</reference>
<dbReference type="Pfam" id="PF00106">
    <property type="entry name" value="adh_short"/>
    <property type="match status" value="1"/>
</dbReference>
<protein>
    <recommendedName>
        <fullName evidence="4">Short-chain dehydrogenase</fullName>
    </recommendedName>
</protein>
<dbReference type="Gene3D" id="3.40.50.720">
    <property type="entry name" value="NAD(P)-binding Rossmann-like Domain"/>
    <property type="match status" value="1"/>
</dbReference>
<dbReference type="GO" id="GO:0016491">
    <property type="term" value="F:oxidoreductase activity"/>
    <property type="evidence" value="ECO:0007669"/>
    <property type="project" value="UniProtKB-KW"/>
</dbReference>
<name>A0AAV9WUD8_9PEZI</name>
<dbReference type="Proteomes" id="UP001365542">
    <property type="component" value="Unassembled WGS sequence"/>
</dbReference>
<gene>
    <name evidence="2" type="ORF">TWF694_005024</name>
</gene>
<evidence type="ECO:0000313" key="3">
    <source>
        <dbReference type="Proteomes" id="UP001365542"/>
    </source>
</evidence>
<dbReference type="InterPro" id="IPR036291">
    <property type="entry name" value="NAD(P)-bd_dom_sf"/>
</dbReference>
<proteinExistence type="predicted"/>
<organism evidence="2 3">
    <name type="scientific">Orbilia ellipsospora</name>
    <dbReference type="NCBI Taxonomy" id="2528407"/>
    <lineage>
        <taxon>Eukaryota</taxon>
        <taxon>Fungi</taxon>
        <taxon>Dikarya</taxon>
        <taxon>Ascomycota</taxon>
        <taxon>Pezizomycotina</taxon>
        <taxon>Orbiliomycetes</taxon>
        <taxon>Orbiliales</taxon>
        <taxon>Orbiliaceae</taxon>
        <taxon>Orbilia</taxon>
    </lineage>
</organism>
<accession>A0AAV9WUD8</accession>